<dbReference type="Proteomes" id="UP000001296">
    <property type="component" value="Chromosome"/>
</dbReference>
<evidence type="ECO:0000256" key="2">
    <source>
        <dbReference type="ARBA" id="ARBA00023125"/>
    </source>
</evidence>
<dbReference type="InterPro" id="IPR036271">
    <property type="entry name" value="Tet_transcr_reg_TetR-rel_C_sf"/>
</dbReference>
<dbReference type="PANTHER" id="PTHR30055:SF234">
    <property type="entry name" value="HTH-TYPE TRANSCRIPTIONAL REGULATOR BETI"/>
    <property type="match status" value="1"/>
</dbReference>
<proteinExistence type="predicted"/>
<keyword evidence="3" id="KW-0804">Transcription</keyword>
<dbReference type="AlphaFoldDB" id="E0RT63"/>
<dbReference type="PROSITE" id="PS01081">
    <property type="entry name" value="HTH_TETR_1"/>
    <property type="match status" value="1"/>
</dbReference>
<dbReference type="PROSITE" id="PS50977">
    <property type="entry name" value="HTH_TETR_2"/>
    <property type="match status" value="1"/>
</dbReference>
<gene>
    <name evidence="6" type="ordered locus">STHERM_c14190</name>
</gene>
<dbReference type="SUPFAM" id="SSF46689">
    <property type="entry name" value="Homeodomain-like"/>
    <property type="match status" value="1"/>
</dbReference>
<dbReference type="GO" id="GO:0003700">
    <property type="term" value="F:DNA-binding transcription factor activity"/>
    <property type="evidence" value="ECO:0007669"/>
    <property type="project" value="TreeGrafter"/>
</dbReference>
<feature type="DNA-binding region" description="H-T-H motif" evidence="4">
    <location>
        <begin position="35"/>
        <end position="54"/>
    </location>
</feature>
<accession>E0RT63</accession>
<evidence type="ECO:0000256" key="1">
    <source>
        <dbReference type="ARBA" id="ARBA00023015"/>
    </source>
</evidence>
<evidence type="ECO:0000256" key="3">
    <source>
        <dbReference type="ARBA" id="ARBA00023163"/>
    </source>
</evidence>
<sequence length="216" mass="24481">MGTAERRAREKEARRKAILKAARKLFLYRGFLETSMDQIAEECELSKGTLYLYFKNKEELALAIVNQTFDELLARIKEATEKARTGLEALKKVVEAYRRFYEEHVKEFSFAASLEFLAQKIGVKKESIKASYTRVDAILALIIDILKKGIQDGSIRKDIEPEKAAFAVANVIKSFLQRMAVGANLLLLGTNFSEQEIIDYTLSLFLDALSPERSST</sequence>
<dbReference type="InterPro" id="IPR023772">
    <property type="entry name" value="DNA-bd_HTH_TetR-type_CS"/>
</dbReference>
<dbReference type="PANTHER" id="PTHR30055">
    <property type="entry name" value="HTH-TYPE TRANSCRIPTIONAL REGULATOR RUTR"/>
    <property type="match status" value="1"/>
</dbReference>
<dbReference type="Gene3D" id="1.10.357.10">
    <property type="entry name" value="Tetracycline Repressor, domain 2"/>
    <property type="match status" value="1"/>
</dbReference>
<evidence type="ECO:0000313" key="7">
    <source>
        <dbReference type="Proteomes" id="UP000001296"/>
    </source>
</evidence>
<dbReference type="InterPro" id="IPR009057">
    <property type="entry name" value="Homeodomain-like_sf"/>
</dbReference>
<dbReference type="SUPFAM" id="SSF48498">
    <property type="entry name" value="Tetracyclin repressor-like, C-terminal domain"/>
    <property type="match status" value="1"/>
</dbReference>
<dbReference type="PRINTS" id="PR00455">
    <property type="entry name" value="HTHTETR"/>
</dbReference>
<dbReference type="FunFam" id="1.10.10.60:FF:000141">
    <property type="entry name" value="TetR family transcriptional regulator"/>
    <property type="match status" value="1"/>
</dbReference>
<keyword evidence="1" id="KW-0805">Transcription regulation</keyword>
<dbReference type="KEGG" id="sta:STHERM_c14190"/>
<evidence type="ECO:0000256" key="4">
    <source>
        <dbReference type="PROSITE-ProRule" id="PRU00335"/>
    </source>
</evidence>
<dbReference type="Pfam" id="PF00440">
    <property type="entry name" value="TetR_N"/>
    <property type="match status" value="1"/>
</dbReference>
<dbReference type="InterPro" id="IPR050109">
    <property type="entry name" value="HTH-type_TetR-like_transc_reg"/>
</dbReference>
<feature type="domain" description="HTH tetR-type" evidence="5">
    <location>
        <begin position="12"/>
        <end position="72"/>
    </location>
</feature>
<evidence type="ECO:0000313" key="6">
    <source>
        <dbReference type="EMBL" id="ADN02359.1"/>
    </source>
</evidence>
<dbReference type="Gene3D" id="1.10.10.60">
    <property type="entry name" value="Homeodomain-like"/>
    <property type="match status" value="1"/>
</dbReference>
<dbReference type="eggNOG" id="COG1309">
    <property type="taxonomic scope" value="Bacteria"/>
</dbReference>
<reference key="1">
    <citation type="submission" date="2009-08" db="EMBL/GenBank/DDBJ databases">
        <title>The genome sequence of Spirochaeta thermophila DSM6192.</title>
        <authorList>
            <person name="Angelov A."/>
            <person name="Mientus M."/>
            <person name="Wittenberg S."/>
            <person name="Lehmann R."/>
            <person name="Liesegang H."/>
            <person name="Daniel R."/>
            <person name="Liebl W."/>
        </authorList>
    </citation>
    <scope>NUCLEOTIDE SEQUENCE</scope>
    <source>
        <strain>DSM 6192</strain>
    </source>
</reference>
<dbReference type="EMBL" id="CP001698">
    <property type="protein sequence ID" value="ADN02359.1"/>
    <property type="molecule type" value="Genomic_DNA"/>
</dbReference>
<reference evidence="6 7" key="2">
    <citation type="journal article" date="2010" name="J. Bacteriol.">
        <title>Genome sequence of the polysaccharide-degrading, thermophilic anaerobe Spirochaeta thermophila DSM 6192.</title>
        <authorList>
            <person name="Angelov A."/>
            <person name="Liebl S."/>
            <person name="Ballschmiter M."/>
            <person name="Bomeke M."/>
            <person name="Lehmann R."/>
            <person name="Liesegang H."/>
            <person name="Daniel R."/>
            <person name="Liebl W."/>
        </authorList>
    </citation>
    <scope>NUCLEOTIDE SEQUENCE [LARGE SCALE GENOMIC DNA]</scope>
    <source>
        <strain evidence="7">ATCC 49972 / DSM 6192 / RI 19.B1</strain>
    </source>
</reference>
<dbReference type="InterPro" id="IPR001647">
    <property type="entry name" value="HTH_TetR"/>
</dbReference>
<dbReference type="RefSeq" id="WP_013314199.1">
    <property type="nucleotide sequence ID" value="NC_014484.1"/>
</dbReference>
<name>E0RT63_WINT6</name>
<protein>
    <recommendedName>
        <fullName evidence="5">HTH tetR-type domain-containing protein</fullName>
    </recommendedName>
</protein>
<dbReference type="HOGENOM" id="CLU_069356_12_1_12"/>
<evidence type="ECO:0000259" key="5">
    <source>
        <dbReference type="PROSITE" id="PS50977"/>
    </source>
</evidence>
<dbReference type="PaxDb" id="665571-STHERM_c14190"/>
<keyword evidence="2 4" id="KW-0238">DNA-binding</keyword>
<dbReference type="GO" id="GO:0000976">
    <property type="term" value="F:transcription cis-regulatory region binding"/>
    <property type="evidence" value="ECO:0007669"/>
    <property type="project" value="TreeGrafter"/>
</dbReference>
<organism evidence="6 7">
    <name type="scientific">Winmispira thermophila (strain ATCC 49972 / DSM 6192 / RI 19.B1)</name>
    <name type="common">Spirochaeta thermophila</name>
    <dbReference type="NCBI Taxonomy" id="665571"/>
    <lineage>
        <taxon>Bacteria</taxon>
        <taxon>Pseudomonadati</taxon>
        <taxon>Spirochaetota</taxon>
        <taxon>Spirochaetia</taxon>
        <taxon>Winmispirales</taxon>
        <taxon>Winmispiraceae</taxon>
        <taxon>Winmispira</taxon>
    </lineage>
</organism>